<accession>A0ABZ1CEW8</accession>
<evidence type="ECO:0000313" key="2">
    <source>
        <dbReference type="EMBL" id="WRQ89957.1"/>
    </source>
</evidence>
<dbReference type="PANTHER" id="PTHR21248:SF22">
    <property type="entry name" value="PHOSPHOLIPASE D"/>
    <property type="match status" value="1"/>
</dbReference>
<dbReference type="EMBL" id="CP139781">
    <property type="protein sequence ID" value="WRQ89957.1"/>
    <property type="molecule type" value="Genomic_DNA"/>
</dbReference>
<dbReference type="InterPro" id="IPR001736">
    <property type="entry name" value="PLipase_D/transphosphatidylase"/>
</dbReference>
<protein>
    <submittedName>
        <fullName evidence="2">Phospholipase D-like domain-containing protein</fullName>
    </submittedName>
</protein>
<gene>
    <name evidence="2" type="ORF">K1X11_011110</name>
</gene>
<proteinExistence type="predicted"/>
<sequence length="423" mass="47328">MNTLAIALGFIAAAGLGWAVARARDHKHLEHQAKDLPAVDDPQFHRAMAAVMRVPFCTGNHIQRLRNGVEIFPAMLRAIEQAQHTICFETYIYWSGDIGRRFADTLVARARAGVKVTILLDWVGSIPMDDELVDHLRNGGCEVRRFHKPNWRHPSRLNHRTHRKLLIIDGRIGFTGGVGISDDWAGDAQDADHWRDSHFQVEGPVVAQLQSAFMVNWIRTTGQVETGPDYFPALKPRTDNDAPTHCFVSSPDEGSENARLAFLLAVGAARRRIRLVTPYFTPDRLARQSLAAAARRGVEVTVLVTGKKTDSRLSRLASRALWRGILEAGVEIHEFQPTMLHAKTLIIDDAWISVGSANVDERSFRLNDEANVQACDPTLAATLEADFQTDLSRSQRIDLARWRRRPASEKLLGRLATLLRSQI</sequence>
<reference evidence="2 3" key="2">
    <citation type="submission" date="2023-12" db="EMBL/GenBank/DDBJ databases">
        <title>Description of an unclassified Opitutus bacterium of Verrucomicrobiota.</title>
        <authorList>
            <person name="Zhang D.-F."/>
        </authorList>
    </citation>
    <scope>NUCLEOTIDE SEQUENCE [LARGE SCALE GENOMIC DNA]</scope>
    <source>
        <strain evidence="2 3">WL0086</strain>
    </source>
</reference>
<keyword evidence="3" id="KW-1185">Reference proteome</keyword>
<organism evidence="2 3">
    <name type="scientific">Actomonas aquatica</name>
    <dbReference type="NCBI Taxonomy" id="2866162"/>
    <lineage>
        <taxon>Bacteria</taxon>
        <taxon>Pseudomonadati</taxon>
        <taxon>Verrucomicrobiota</taxon>
        <taxon>Opitutia</taxon>
        <taxon>Opitutales</taxon>
        <taxon>Opitutaceae</taxon>
        <taxon>Actomonas</taxon>
    </lineage>
</organism>
<dbReference type="CDD" id="cd09159">
    <property type="entry name" value="PLDc_ybhO_like_2"/>
    <property type="match status" value="1"/>
</dbReference>
<dbReference type="PANTHER" id="PTHR21248">
    <property type="entry name" value="CARDIOLIPIN SYNTHASE"/>
    <property type="match status" value="1"/>
</dbReference>
<dbReference type="SMART" id="SM00155">
    <property type="entry name" value="PLDc"/>
    <property type="match status" value="2"/>
</dbReference>
<dbReference type="CDD" id="cd09110">
    <property type="entry name" value="PLDc_CLS_1"/>
    <property type="match status" value="1"/>
</dbReference>
<name>A0ABZ1CEW8_9BACT</name>
<dbReference type="RefSeq" id="WP_221032118.1">
    <property type="nucleotide sequence ID" value="NZ_CP139781.1"/>
</dbReference>
<dbReference type="Pfam" id="PF13091">
    <property type="entry name" value="PLDc_2"/>
    <property type="match status" value="2"/>
</dbReference>
<dbReference type="InterPro" id="IPR025202">
    <property type="entry name" value="PLD-like_dom"/>
</dbReference>
<evidence type="ECO:0000259" key="1">
    <source>
        <dbReference type="PROSITE" id="PS50035"/>
    </source>
</evidence>
<feature type="domain" description="PLD phosphodiesterase" evidence="1">
    <location>
        <begin position="336"/>
        <end position="363"/>
    </location>
</feature>
<evidence type="ECO:0000313" key="3">
    <source>
        <dbReference type="Proteomes" id="UP000738431"/>
    </source>
</evidence>
<dbReference type="Proteomes" id="UP000738431">
    <property type="component" value="Chromosome"/>
</dbReference>
<dbReference type="SUPFAM" id="SSF56024">
    <property type="entry name" value="Phospholipase D/nuclease"/>
    <property type="match status" value="2"/>
</dbReference>
<reference evidence="2 3" key="1">
    <citation type="submission" date="2021-08" db="EMBL/GenBank/DDBJ databases">
        <authorList>
            <person name="Zhang D."/>
            <person name="Zhang A."/>
            <person name="Wang L."/>
        </authorList>
    </citation>
    <scope>NUCLEOTIDE SEQUENCE [LARGE SCALE GENOMIC DNA]</scope>
    <source>
        <strain evidence="2 3">WL0086</strain>
    </source>
</reference>
<dbReference type="PROSITE" id="PS50035">
    <property type="entry name" value="PLD"/>
    <property type="match status" value="2"/>
</dbReference>
<feature type="domain" description="PLD phosphodiesterase" evidence="1">
    <location>
        <begin position="157"/>
        <end position="184"/>
    </location>
</feature>
<dbReference type="Gene3D" id="3.30.870.10">
    <property type="entry name" value="Endonuclease Chain A"/>
    <property type="match status" value="2"/>
</dbReference>